<keyword evidence="2" id="KW-0472">Membrane</keyword>
<organism evidence="3 4">
    <name type="scientific">Rheinheimera pacifica</name>
    <dbReference type="NCBI Taxonomy" id="173990"/>
    <lineage>
        <taxon>Bacteria</taxon>
        <taxon>Pseudomonadati</taxon>
        <taxon>Pseudomonadota</taxon>
        <taxon>Gammaproteobacteria</taxon>
        <taxon>Chromatiales</taxon>
        <taxon>Chromatiaceae</taxon>
        <taxon>Rheinheimera</taxon>
    </lineage>
</organism>
<evidence type="ECO:0000256" key="2">
    <source>
        <dbReference type="SAM" id="Phobius"/>
    </source>
</evidence>
<keyword evidence="4" id="KW-1185">Reference proteome</keyword>
<keyword evidence="2" id="KW-1133">Transmembrane helix</keyword>
<keyword evidence="2" id="KW-0812">Transmembrane</keyword>
<dbReference type="Proteomes" id="UP000199371">
    <property type="component" value="Unassembled WGS sequence"/>
</dbReference>
<feature type="compositionally biased region" description="Low complexity" evidence="1">
    <location>
        <begin position="77"/>
        <end position="87"/>
    </location>
</feature>
<feature type="region of interest" description="Disordered" evidence="1">
    <location>
        <begin position="77"/>
        <end position="102"/>
    </location>
</feature>
<evidence type="ECO:0000256" key="1">
    <source>
        <dbReference type="SAM" id="MobiDB-lite"/>
    </source>
</evidence>
<protein>
    <submittedName>
        <fullName evidence="3">Uncharacterized protein</fullName>
    </submittedName>
</protein>
<sequence length="102" mass="11587">MFSSFKQQGSQWQQMYARRQSAGPLQRLLAWLILGLMLLAGAAILVFMLLLSWILIPILLFRHRAKIKAWQQHQQAGAGSAGQSSEQPRSVIEGEVLRKRED</sequence>
<gene>
    <name evidence="3" type="ORF">SAMN05660691_03465</name>
</gene>
<name>A0A1H6N1Y0_9GAMM</name>
<feature type="transmembrane region" description="Helical" evidence="2">
    <location>
        <begin position="28"/>
        <end position="61"/>
    </location>
</feature>
<evidence type="ECO:0000313" key="4">
    <source>
        <dbReference type="Proteomes" id="UP000199371"/>
    </source>
</evidence>
<reference evidence="4" key="1">
    <citation type="submission" date="2016-10" db="EMBL/GenBank/DDBJ databases">
        <authorList>
            <person name="Varghese N."/>
            <person name="Submissions S."/>
        </authorList>
    </citation>
    <scope>NUCLEOTIDE SEQUENCE [LARGE SCALE GENOMIC DNA]</scope>
    <source>
        <strain evidence="4">DSM 17616</strain>
    </source>
</reference>
<dbReference type="RefSeq" id="WP_218141401.1">
    <property type="nucleotide sequence ID" value="NZ_FNXF01000017.1"/>
</dbReference>
<evidence type="ECO:0000313" key="3">
    <source>
        <dbReference type="EMBL" id="SEI08563.1"/>
    </source>
</evidence>
<accession>A0A1H6N1Y0</accession>
<dbReference type="AlphaFoldDB" id="A0A1H6N1Y0"/>
<dbReference type="EMBL" id="FNXF01000017">
    <property type="protein sequence ID" value="SEI08563.1"/>
    <property type="molecule type" value="Genomic_DNA"/>
</dbReference>
<proteinExistence type="predicted"/>